<protein>
    <recommendedName>
        <fullName evidence="3">DUF5723 domain-containing protein</fullName>
    </recommendedName>
</protein>
<dbReference type="Gene3D" id="2.40.160.60">
    <property type="entry name" value="Outer membrane protein transport protein (OMPP1/FadL/TodX)"/>
    <property type="match status" value="1"/>
</dbReference>
<proteinExistence type="predicted"/>
<dbReference type="AlphaFoldDB" id="A0A2N5ZDM8"/>
<comment type="caution">
    <text evidence="1">The sequence shown here is derived from an EMBL/GenBank/DDBJ whole genome shotgun (WGS) entry which is preliminary data.</text>
</comment>
<sequence>MRRNIIFILIIMIFSLVAHAEFEYIPVSVKEIAMAGAGTAFHKDIEGVHVNCAGIANLKRGQIYTFSTEQFSLSELKTSFIAYGSKIKGLGAFALSNIDFGNEDYSENTYTVSFAREMFENSMIGVNVKHLNVYIKNTEQESGTAIDIAFTGKIYGTGYAISVRNANAPKLNEVIPRTISFGLEFDNSKNAKTYFDINKVDSYGNIENDPSIRIGQVFRLADKFRLFGGYASRPYKISGGFSLEFSNRWEVDYAFSSMKDLPVTHSIAFKMNI</sequence>
<organism evidence="1 2">
    <name type="scientific">Muiribacterium halophilum</name>
    <dbReference type="NCBI Taxonomy" id="2053465"/>
    <lineage>
        <taxon>Bacteria</taxon>
        <taxon>Candidatus Muiribacteriota</taxon>
        <taxon>Candidatus Muiribacteriia</taxon>
        <taxon>Candidatus Muiribacteriales</taxon>
        <taxon>Candidatus Muiribacteriaceae</taxon>
        <taxon>Candidatus Muiribacterium</taxon>
    </lineage>
</organism>
<evidence type="ECO:0000313" key="2">
    <source>
        <dbReference type="Proteomes" id="UP000234857"/>
    </source>
</evidence>
<evidence type="ECO:0000313" key="1">
    <source>
        <dbReference type="EMBL" id="PLX16773.1"/>
    </source>
</evidence>
<name>A0A2N5ZDM8_MUIH1</name>
<gene>
    <name evidence="1" type="ORF">C0601_09305</name>
</gene>
<dbReference type="EMBL" id="PKTG01000106">
    <property type="protein sequence ID" value="PLX16773.1"/>
    <property type="molecule type" value="Genomic_DNA"/>
</dbReference>
<evidence type="ECO:0008006" key="3">
    <source>
        <dbReference type="Google" id="ProtNLM"/>
    </source>
</evidence>
<reference evidence="1 2" key="1">
    <citation type="submission" date="2017-11" db="EMBL/GenBank/DDBJ databases">
        <title>Genome-resolved metagenomics identifies genetic mobility, metabolic interactions, and unexpected diversity in perchlorate-reducing communities.</title>
        <authorList>
            <person name="Barnum T.P."/>
            <person name="Figueroa I.A."/>
            <person name="Carlstrom C.I."/>
            <person name="Lucas L.N."/>
            <person name="Engelbrektson A.L."/>
            <person name="Coates J.D."/>
        </authorList>
    </citation>
    <scope>NUCLEOTIDE SEQUENCE [LARGE SCALE GENOMIC DNA]</scope>
    <source>
        <strain evidence="1">BM706</strain>
    </source>
</reference>
<dbReference type="Proteomes" id="UP000234857">
    <property type="component" value="Unassembled WGS sequence"/>
</dbReference>
<accession>A0A2N5ZDM8</accession>
<dbReference type="SUPFAM" id="SSF56935">
    <property type="entry name" value="Porins"/>
    <property type="match status" value="1"/>
</dbReference>